<keyword evidence="4" id="KW-1185">Reference proteome</keyword>
<evidence type="ECO:0000313" key="3">
    <source>
        <dbReference type="EMBL" id="MBB6553949.1"/>
    </source>
</evidence>
<feature type="region of interest" description="Disordered" evidence="1">
    <location>
        <begin position="205"/>
        <end position="232"/>
    </location>
</feature>
<feature type="transmembrane region" description="Helical" evidence="2">
    <location>
        <begin position="38"/>
        <end position="58"/>
    </location>
</feature>
<keyword evidence="2" id="KW-1133">Transmembrane helix</keyword>
<evidence type="ECO:0000256" key="1">
    <source>
        <dbReference type="SAM" id="MobiDB-lite"/>
    </source>
</evidence>
<keyword evidence="2" id="KW-0812">Transmembrane</keyword>
<dbReference type="AlphaFoldDB" id="A0A7X0U3X6"/>
<evidence type="ECO:0008006" key="5">
    <source>
        <dbReference type="Google" id="ProtNLM"/>
    </source>
</evidence>
<comment type="caution">
    <text evidence="3">The sequence shown here is derived from an EMBL/GenBank/DDBJ whole genome shotgun (WGS) entry which is preliminary data.</text>
</comment>
<protein>
    <recommendedName>
        <fullName evidence="5">DUF4386 family protein</fullName>
    </recommendedName>
</protein>
<accession>A0A7X0U3X6</accession>
<gene>
    <name evidence="3" type="ORF">HD593_008744</name>
</gene>
<dbReference type="RefSeq" id="WP_185108440.1">
    <property type="nucleotide sequence ID" value="NZ_JACHMI010000001.1"/>
</dbReference>
<sequence length="232" mass="23837">MNPANRLAQISFTAGPAALLAGWFLMRPIHGGLEPGPWWTAAHLAWLAAFAMFGLMTLAMRGLAMRDPSRPVTGGRRVAVESVTVLALFGVAANLAQLAIDLYTGFAAADGEALRGLLDDVKGYPGVEPVVYGPGAQLFYAAVLAHAVVLAVLRRVTPVSAAVTAGGVVLLAVATFEAGRNSALVALGMAVLWLGTLLLGRGRPAGVGTDTPAPGSRGQGATTSRTSTQLLR</sequence>
<reference evidence="3 4" key="1">
    <citation type="submission" date="2020-08" db="EMBL/GenBank/DDBJ databases">
        <title>Sequencing the genomes of 1000 actinobacteria strains.</title>
        <authorList>
            <person name="Klenk H.-P."/>
        </authorList>
    </citation>
    <scope>NUCLEOTIDE SEQUENCE [LARGE SCALE GENOMIC DNA]</scope>
    <source>
        <strain evidence="3 4">DSM 43768</strain>
    </source>
</reference>
<feature type="transmembrane region" description="Helical" evidence="2">
    <location>
        <begin position="159"/>
        <end position="176"/>
    </location>
</feature>
<dbReference type="Proteomes" id="UP000565579">
    <property type="component" value="Unassembled WGS sequence"/>
</dbReference>
<feature type="compositionally biased region" description="Polar residues" evidence="1">
    <location>
        <begin position="219"/>
        <end position="232"/>
    </location>
</feature>
<feature type="transmembrane region" description="Helical" evidence="2">
    <location>
        <begin position="131"/>
        <end position="152"/>
    </location>
</feature>
<feature type="transmembrane region" description="Helical" evidence="2">
    <location>
        <begin position="78"/>
        <end position="100"/>
    </location>
</feature>
<evidence type="ECO:0000313" key="4">
    <source>
        <dbReference type="Proteomes" id="UP000565579"/>
    </source>
</evidence>
<dbReference type="EMBL" id="JACHMI010000001">
    <property type="protein sequence ID" value="MBB6553949.1"/>
    <property type="molecule type" value="Genomic_DNA"/>
</dbReference>
<proteinExistence type="predicted"/>
<name>A0A7X0U3X6_9ACTN</name>
<feature type="transmembrane region" description="Helical" evidence="2">
    <location>
        <begin position="7"/>
        <end position="26"/>
    </location>
</feature>
<feature type="transmembrane region" description="Helical" evidence="2">
    <location>
        <begin position="182"/>
        <end position="200"/>
    </location>
</feature>
<keyword evidence="2" id="KW-0472">Membrane</keyword>
<organism evidence="3 4">
    <name type="scientific">Nonomuraea rubra</name>
    <dbReference type="NCBI Taxonomy" id="46180"/>
    <lineage>
        <taxon>Bacteria</taxon>
        <taxon>Bacillati</taxon>
        <taxon>Actinomycetota</taxon>
        <taxon>Actinomycetes</taxon>
        <taxon>Streptosporangiales</taxon>
        <taxon>Streptosporangiaceae</taxon>
        <taxon>Nonomuraea</taxon>
    </lineage>
</organism>
<evidence type="ECO:0000256" key="2">
    <source>
        <dbReference type="SAM" id="Phobius"/>
    </source>
</evidence>